<feature type="binding site" evidence="7">
    <location>
        <position position="161"/>
    </location>
    <ligand>
        <name>substrate</name>
    </ligand>
</feature>
<dbReference type="PRINTS" id="PR01100">
    <property type="entry name" value="SHIKIMTKNASE"/>
</dbReference>
<dbReference type="HAMAP" id="MF_00109">
    <property type="entry name" value="Shikimate_kinase"/>
    <property type="match status" value="1"/>
</dbReference>
<dbReference type="InterPro" id="IPR027417">
    <property type="entry name" value="P-loop_NTPase"/>
</dbReference>
<comment type="cofactor">
    <cofactor evidence="7">
        <name>Mg(2+)</name>
        <dbReference type="ChEBI" id="CHEBI:18420"/>
    </cofactor>
    <text evidence="7">Binds 1 Mg(2+) ion per subunit.</text>
</comment>
<evidence type="ECO:0000256" key="2">
    <source>
        <dbReference type="ARBA" id="ARBA00022679"/>
    </source>
</evidence>
<evidence type="ECO:0000256" key="5">
    <source>
        <dbReference type="ARBA" id="ARBA00022840"/>
    </source>
</evidence>
<evidence type="ECO:0000256" key="4">
    <source>
        <dbReference type="ARBA" id="ARBA00022777"/>
    </source>
</evidence>
<dbReference type="GO" id="GO:0016301">
    <property type="term" value="F:kinase activity"/>
    <property type="evidence" value="ECO:0007669"/>
    <property type="project" value="UniProtKB-KW"/>
</dbReference>
<dbReference type="Proteomes" id="UP001501682">
    <property type="component" value="Unassembled WGS sequence"/>
</dbReference>
<comment type="catalytic activity">
    <reaction evidence="7">
        <text>shikimate + ATP = 3-phosphoshikimate + ADP + H(+)</text>
        <dbReference type="Rhea" id="RHEA:13121"/>
        <dbReference type="ChEBI" id="CHEBI:15378"/>
        <dbReference type="ChEBI" id="CHEBI:30616"/>
        <dbReference type="ChEBI" id="CHEBI:36208"/>
        <dbReference type="ChEBI" id="CHEBI:145989"/>
        <dbReference type="ChEBI" id="CHEBI:456216"/>
        <dbReference type="EC" id="2.7.1.71"/>
    </reaction>
</comment>
<sequence>MFFCCEQTYGFNNQFVSVMIIVLIGYMGSGKSTIGKELATALKYSFLDLDAYISDKEEKSISEIFKTKGEIYFRKKETEYLTEILNSSKNLVLGLGGGTPCYGENMKLMVGHPNLKSFYLKLSIPLLTTRLFLERENRPLISSINSEDDLMEFIGKHLFERSHYYSQAQYTLNTDHKTPQEVLEELLVYLI</sequence>
<feature type="binding site" evidence="7">
    <location>
        <position position="32"/>
    </location>
    <ligand>
        <name>Mg(2+)</name>
        <dbReference type="ChEBI" id="CHEBI:18420"/>
    </ligand>
</feature>
<dbReference type="InterPro" id="IPR000623">
    <property type="entry name" value="Shikimate_kinase/TSH1"/>
</dbReference>
<dbReference type="EC" id="2.7.1.71" evidence="7"/>
<dbReference type="CDD" id="cd00464">
    <property type="entry name" value="SK"/>
    <property type="match status" value="1"/>
</dbReference>
<evidence type="ECO:0000256" key="3">
    <source>
        <dbReference type="ARBA" id="ARBA00022741"/>
    </source>
</evidence>
<evidence type="ECO:0000313" key="8">
    <source>
        <dbReference type="EMBL" id="GAA4242918.1"/>
    </source>
</evidence>
<keyword evidence="1 7" id="KW-0028">Amino-acid biosynthesis</keyword>
<feature type="binding site" evidence="7">
    <location>
        <position position="74"/>
    </location>
    <ligand>
        <name>substrate</name>
    </ligand>
</feature>
<evidence type="ECO:0000256" key="1">
    <source>
        <dbReference type="ARBA" id="ARBA00022605"/>
    </source>
</evidence>
<dbReference type="PANTHER" id="PTHR21087">
    <property type="entry name" value="SHIKIMATE KINASE"/>
    <property type="match status" value="1"/>
</dbReference>
<keyword evidence="7" id="KW-0963">Cytoplasm</keyword>
<comment type="caution">
    <text evidence="7">Lacks conserved residue(s) required for the propagation of feature annotation.</text>
</comment>
<evidence type="ECO:0000256" key="6">
    <source>
        <dbReference type="ARBA" id="ARBA00023141"/>
    </source>
</evidence>
<comment type="subcellular location">
    <subcellularLocation>
        <location evidence="7">Cytoplasm</location>
    </subcellularLocation>
</comment>
<comment type="pathway">
    <text evidence="7">Metabolic intermediate biosynthesis; chorismate biosynthesis; chorismate from D-erythrose 4-phosphate and phosphoenolpyruvate: step 5/7.</text>
</comment>
<keyword evidence="2 7" id="KW-0808">Transferase</keyword>
<dbReference type="Gene3D" id="3.40.50.300">
    <property type="entry name" value="P-loop containing nucleotide triphosphate hydrolases"/>
    <property type="match status" value="1"/>
</dbReference>
<keyword evidence="7" id="KW-0460">Magnesium</keyword>
<reference evidence="9" key="1">
    <citation type="journal article" date="2019" name="Int. J. Syst. Evol. Microbiol.">
        <title>The Global Catalogue of Microorganisms (GCM) 10K type strain sequencing project: providing services to taxonomists for standard genome sequencing and annotation.</title>
        <authorList>
            <consortium name="The Broad Institute Genomics Platform"/>
            <consortium name="The Broad Institute Genome Sequencing Center for Infectious Disease"/>
            <person name="Wu L."/>
            <person name="Ma J."/>
        </authorList>
    </citation>
    <scope>NUCLEOTIDE SEQUENCE [LARGE SCALE GENOMIC DNA]</scope>
    <source>
        <strain evidence="9">JCM 17633</strain>
    </source>
</reference>
<protein>
    <recommendedName>
        <fullName evidence="7">Shikimate kinase</fullName>
        <shortName evidence="7">SK</shortName>
        <ecNumber evidence="7">2.7.1.71</ecNumber>
    </recommendedName>
</protein>
<keyword evidence="6 7" id="KW-0057">Aromatic amino acid biosynthesis</keyword>
<proteinExistence type="inferred from homology"/>
<dbReference type="SUPFAM" id="SSF52540">
    <property type="entry name" value="P-loop containing nucleoside triphosphate hydrolases"/>
    <property type="match status" value="1"/>
</dbReference>
<organism evidence="8 9">
    <name type="scientific">Winogradskyella damuponensis</name>
    <dbReference type="NCBI Taxonomy" id="943939"/>
    <lineage>
        <taxon>Bacteria</taxon>
        <taxon>Pseudomonadati</taxon>
        <taxon>Bacteroidota</taxon>
        <taxon>Flavobacteriia</taxon>
        <taxon>Flavobacteriales</taxon>
        <taxon>Flavobacteriaceae</taxon>
        <taxon>Winogradskyella</taxon>
    </lineage>
</organism>
<dbReference type="Pfam" id="PF01202">
    <property type="entry name" value="SKI"/>
    <property type="match status" value="1"/>
</dbReference>
<evidence type="ECO:0000256" key="7">
    <source>
        <dbReference type="HAMAP-Rule" id="MF_00109"/>
    </source>
</evidence>
<keyword evidence="9" id="KW-1185">Reference proteome</keyword>
<dbReference type="EMBL" id="BAABCB010000015">
    <property type="protein sequence ID" value="GAA4242918.1"/>
    <property type="molecule type" value="Genomic_DNA"/>
</dbReference>
<accession>A0ABP8CT50</accession>
<comment type="caution">
    <text evidence="8">The sequence shown here is derived from an EMBL/GenBank/DDBJ whole genome shotgun (WGS) entry which is preliminary data.</text>
</comment>
<keyword evidence="7" id="KW-0479">Metal-binding</keyword>
<feature type="binding site" evidence="7">
    <location>
        <begin position="28"/>
        <end position="33"/>
    </location>
    <ligand>
        <name>ATP</name>
        <dbReference type="ChEBI" id="CHEBI:30616"/>
    </ligand>
</feature>
<feature type="binding site" evidence="7">
    <location>
        <position position="50"/>
    </location>
    <ligand>
        <name>substrate</name>
    </ligand>
</feature>
<keyword evidence="4 7" id="KW-0418">Kinase</keyword>
<comment type="subunit">
    <text evidence="7">Monomer.</text>
</comment>
<keyword evidence="3 7" id="KW-0547">Nucleotide-binding</keyword>
<keyword evidence="5 7" id="KW-0067">ATP-binding</keyword>
<name>A0ABP8CT50_9FLAO</name>
<feature type="binding site" evidence="7">
    <location>
        <position position="138"/>
    </location>
    <ligand>
        <name>ATP</name>
        <dbReference type="ChEBI" id="CHEBI:30616"/>
    </ligand>
</feature>
<dbReference type="InterPro" id="IPR031322">
    <property type="entry name" value="Shikimate/glucono_kinase"/>
</dbReference>
<comment type="similarity">
    <text evidence="7">Belongs to the shikimate kinase family.</text>
</comment>
<evidence type="ECO:0000313" key="9">
    <source>
        <dbReference type="Proteomes" id="UP001501682"/>
    </source>
</evidence>
<comment type="function">
    <text evidence="7">Catalyzes the specific phosphorylation of the 3-hydroxyl group of shikimic acid using ATP as a cosubstrate.</text>
</comment>
<gene>
    <name evidence="7" type="primary">aroK</name>
    <name evidence="8" type="ORF">GCM10022292_15370</name>
</gene>
<dbReference type="PANTHER" id="PTHR21087:SF16">
    <property type="entry name" value="SHIKIMATE KINASE 1, CHLOROPLASTIC"/>
    <property type="match status" value="1"/>
</dbReference>
<feature type="binding site" evidence="7">
    <location>
        <position position="97"/>
    </location>
    <ligand>
        <name>substrate</name>
    </ligand>
</feature>